<dbReference type="EMBL" id="JBHMDM010000004">
    <property type="protein sequence ID" value="MFB9377022.1"/>
    <property type="molecule type" value="Genomic_DNA"/>
</dbReference>
<dbReference type="Proteomes" id="UP001589748">
    <property type="component" value="Unassembled WGS sequence"/>
</dbReference>
<name>A0ABV5LSI1_9ACTN</name>
<gene>
    <name evidence="1" type="ORF">ACFFVI_08575</name>
</gene>
<proteinExistence type="predicted"/>
<reference evidence="1 2" key="1">
    <citation type="submission" date="2024-09" db="EMBL/GenBank/DDBJ databases">
        <authorList>
            <person name="Sun Q."/>
            <person name="Mori K."/>
        </authorList>
    </citation>
    <scope>NUCLEOTIDE SEQUENCE [LARGE SCALE GENOMIC DNA]</scope>
    <source>
        <strain evidence="1 2">TISTR 1856</strain>
    </source>
</reference>
<sequence>MSAEPGTSSREDARAAKAHVARMLAGDARVNGLGITRWQSSYAVKVNVVDADDTPDLPDTVDGVPVRIDVIGRITARAS</sequence>
<dbReference type="RefSeq" id="WP_380135296.1">
    <property type="nucleotide sequence ID" value="NZ_JBHLUI010000003.1"/>
</dbReference>
<keyword evidence="2" id="KW-1185">Reference proteome</keyword>
<protein>
    <submittedName>
        <fullName evidence="1">Uncharacterized protein</fullName>
    </submittedName>
</protein>
<organism evidence="1 2">
    <name type="scientific">Kineococcus gynurae</name>
    <dbReference type="NCBI Taxonomy" id="452979"/>
    <lineage>
        <taxon>Bacteria</taxon>
        <taxon>Bacillati</taxon>
        <taxon>Actinomycetota</taxon>
        <taxon>Actinomycetes</taxon>
        <taxon>Kineosporiales</taxon>
        <taxon>Kineosporiaceae</taxon>
        <taxon>Kineococcus</taxon>
    </lineage>
</organism>
<accession>A0ABV5LSI1</accession>
<evidence type="ECO:0000313" key="2">
    <source>
        <dbReference type="Proteomes" id="UP001589748"/>
    </source>
</evidence>
<evidence type="ECO:0000313" key="1">
    <source>
        <dbReference type="EMBL" id="MFB9377022.1"/>
    </source>
</evidence>
<comment type="caution">
    <text evidence="1">The sequence shown here is derived from an EMBL/GenBank/DDBJ whole genome shotgun (WGS) entry which is preliminary data.</text>
</comment>